<dbReference type="PANTHER" id="PTHR35579:SF3">
    <property type="entry name" value="CRISPR SYSTEM CMS ENDORIBONUCLEASE CSM3"/>
    <property type="match status" value="1"/>
</dbReference>
<dbReference type="GO" id="GO:0016787">
    <property type="term" value="F:hydrolase activity"/>
    <property type="evidence" value="ECO:0007669"/>
    <property type="project" value="UniProtKB-KW"/>
</dbReference>
<gene>
    <name evidence="10" type="ORF">NCTC11088_01291</name>
</gene>
<evidence type="ECO:0000256" key="2">
    <source>
        <dbReference type="ARBA" id="ARBA00022150"/>
    </source>
</evidence>
<proteinExistence type="inferred from homology"/>
<evidence type="ECO:0000313" key="10">
    <source>
        <dbReference type="EMBL" id="SUB75494.1"/>
    </source>
</evidence>
<evidence type="ECO:0000256" key="1">
    <source>
        <dbReference type="ARBA" id="ARBA00006342"/>
    </source>
</evidence>
<keyword evidence="7" id="KW-0051">Antiviral defense</keyword>
<evidence type="ECO:0000256" key="7">
    <source>
        <dbReference type="ARBA" id="ARBA00023118"/>
    </source>
</evidence>
<dbReference type="GO" id="GO:0003723">
    <property type="term" value="F:RNA binding"/>
    <property type="evidence" value="ECO:0007669"/>
    <property type="project" value="UniProtKB-KW"/>
</dbReference>
<feature type="domain" description="CRISPR type III-associated protein" evidence="9">
    <location>
        <begin position="10"/>
        <end position="194"/>
    </location>
</feature>
<protein>
    <recommendedName>
        <fullName evidence="2">CRISPR system Cms endoribonuclease Csm3</fullName>
    </recommendedName>
    <alternativeName>
        <fullName evidence="8">CRISPR type III A-associated RAMP protein Csm3</fullName>
    </alternativeName>
</protein>
<accession>A0A379DC19</accession>
<reference evidence="10 11" key="1">
    <citation type="submission" date="2018-06" db="EMBL/GenBank/DDBJ databases">
        <authorList>
            <consortium name="Pathogen Informatics"/>
            <person name="Doyle S."/>
        </authorList>
    </citation>
    <scope>NUCLEOTIDE SEQUENCE [LARGE SCALE GENOMIC DNA]</scope>
    <source>
        <strain evidence="10 11">NCTC11088</strain>
    </source>
</reference>
<sequence>MYGKIEITGKIRLITGLHIGGSVEFSAIGAVDSPVMRDTLTNDPFIPGSSLKGKLRYLLQRQYQRNIDVSGRHENDEPEVLRLFGSTNTNEENRISRLYFSDAFISNKKDLEKIGIESITEVKFENSINRFTAVANPRQIERVIRGAEFDLEIIYNIQNEEEIEEDFEILKEAFKLLEFDYLGGSGSRGYGRVKIENIEINMAVGDYENIEKLREIMGEV</sequence>
<keyword evidence="4" id="KW-0255">Endonuclease</keyword>
<evidence type="ECO:0000256" key="4">
    <source>
        <dbReference type="ARBA" id="ARBA00022759"/>
    </source>
</evidence>
<dbReference type="Proteomes" id="UP000254777">
    <property type="component" value="Unassembled WGS sequence"/>
</dbReference>
<dbReference type="AlphaFoldDB" id="A0A379DC19"/>
<keyword evidence="5" id="KW-0378">Hydrolase</keyword>
<name>A0A379DC19_9FIRM</name>
<evidence type="ECO:0000256" key="5">
    <source>
        <dbReference type="ARBA" id="ARBA00022801"/>
    </source>
</evidence>
<dbReference type="GO" id="GO:0004519">
    <property type="term" value="F:endonuclease activity"/>
    <property type="evidence" value="ECO:0007669"/>
    <property type="project" value="UniProtKB-KW"/>
</dbReference>
<dbReference type="GO" id="GO:0051607">
    <property type="term" value="P:defense response to virus"/>
    <property type="evidence" value="ECO:0007669"/>
    <property type="project" value="UniProtKB-KW"/>
</dbReference>
<dbReference type="InterPro" id="IPR052216">
    <property type="entry name" value="CRISPR_Csm3_endoribonuclease"/>
</dbReference>
<evidence type="ECO:0000259" key="9">
    <source>
        <dbReference type="Pfam" id="PF03787"/>
    </source>
</evidence>
<dbReference type="InterPro" id="IPR005537">
    <property type="entry name" value="RAMP_III_fam"/>
</dbReference>
<dbReference type="Pfam" id="PF03787">
    <property type="entry name" value="RAMPs"/>
    <property type="match status" value="1"/>
</dbReference>
<evidence type="ECO:0000256" key="3">
    <source>
        <dbReference type="ARBA" id="ARBA00022722"/>
    </source>
</evidence>
<organism evidence="10 11">
    <name type="scientific">Peptoniphilus indolicus</name>
    <dbReference type="NCBI Taxonomy" id="33030"/>
    <lineage>
        <taxon>Bacteria</taxon>
        <taxon>Bacillati</taxon>
        <taxon>Bacillota</taxon>
        <taxon>Tissierellia</taxon>
        <taxon>Tissierellales</taxon>
        <taxon>Peptoniphilaceae</taxon>
        <taxon>Peptoniphilus</taxon>
    </lineage>
</organism>
<dbReference type="RefSeq" id="WP_004819777.1">
    <property type="nucleotide sequence ID" value="NZ_UGTH01000001.1"/>
</dbReference>
<keyword evidence="3" id="KW-0540">Nuclease</keyword>
<keyword evidence="6" id="KW-0694">RNA-binding</keyword>
<evidence type="ECO:0000313" key="11">
    <source>
        <dbReference type="Proteomes" id="UP000254777"/>
    </source>
</evidence>
<dbReference type="EMBL" id="UGTH01000001">
    <property type="protein sequence ID" value="SUB75494.1"/>
    <property type="molecule type" value="Genomic_DNA"/>
</dbReference>
<evidence type="ECO:0000256" key="6">
    <source>
        <dbReference type="ARBA" id="ARBA00022884"/>
    </source>
</evidence>
<dbReference type="NCBIfam" id="TIGR02582">
    <property type="entry name" value="cas7_TM1809"/>
    <property type="match status" value="1"/>
</dbReference>
<dbReference type="InterPro" id="IPR013412">
    <property type="entry name" value="CRISPR-assoc_RAMP_Csm3"/>
</dbReference>
<dbReference type="PANTHER" id="PTHR35579">
    <property type="entry name" value="CRISPR SYSTEM CMS ENDORIBONUCLEASE CSM3"/>
    <property type="match status" value="1"/>
</dbReference>
<comment type="similarity">
    <text evidence="1">Belongs to the CRISPR-associated Csm3 family.</text>
</comment>
<evidence type="ECO:0000256" key="8">
    <source>
        <dbReference type="ARBA" id="ARBA00033183"/>
    </source>
</evidence>